<dbReference type="PANTHER" id="PTHR48277">
    <property type="entry name" value="MITOCHONDRIAL RIBOSOMAL PROTEIN S5"/>
    <property type="match status" value="1"/>
</dbReference>
<dbReference type="InterPro" id="IPR013810">
    <property type="entry name" value="Ribosomal_uS5_N"/>
</dbReference>
<dbReference type="AlphaFoldDB" id="A0AAD3DBR3"/>
<dbReference type="GO" id="GO:0006412">
    <property type="term" value="P:translation"/>
    <property type="evidence" value="ECO:0007669"/>
    <property type="project" value="InterPro"/>
</dbReference>
<comment type="similarity">
    <text evidence="2 6">Belongs to the universal ribosomal protein uS5 family.</text>
</comment>
<dbReference type="Proteomes" id="UP001054902">
    <property type="component" value="Unassembled WGS sequence"/>
</dbReference>
<proteinExistence type="inferred from homology"/>
<evidence type="ECO:0000256" key="6">
    <source>
        <dbReference type="RuleBase" id="RU003823"/>
    </source>
</evidence>
<evidence type="ECO:0000256" key="4">
    <source>
        <dbReference type="ARBA" id="ARBA00023274"/>
    </source>
</evidence>
<name>A0AAD3DBR3_9STRA</name>
<dbReference type="InterPro" id="IPR000851">
    <property type="entry name" value="Ribosomal_uS5"/>
</dbReference>
<keyword evidence="9" id="KW-1185">Reference proteome</keyword>
<comment type="subcellular location">
    <subcellularLocation>
        <location evidence="1">Plastid</location>
        <location evidence="1">Chloroplast</location>
    </subcellularLocation>
</comment>
<keyword evidence="4 5" id="KW-0687">Ribonucleoprotein</keyword>
<evidence type="ECO:0000259" key="7">
    <source>
        <dbReference type="PROSITE" id="PS50881"/>
    </source>
</evidence>
<sequence length="336" mass="37546">MLSKLFNEKLVISRSHQILRTLSSKEFRPSSLTPKPLKQSLLPKSKKISKKAKPIIPLSDKFDPTTQDTFNYLSSNGNTAENHESTLRIADYLTSAPGSTEDLVGRRRAFMNSKEQQAVLEQQLQELLEEASRDTWNDVTWNQEHEGFPNPKEEGYSNITANQEDKMQKAFGDWSETIVRVDRVQKVQRGGTMVRYRALVIGGNLNGCAGFGVAKANAPNEAAAAAARIAKRNIFFIDRYNGSGLTSSLAGRHNSCKVTLRSVNPNRGLSGHPLVNEILKYFGISDCAAKSHGNRNVYNVVRATFKAIMTHESLEDIALKRGKRLMNLERAKRLKI</sequence>
<dbReference type="SUPFAM" id="SSF54768">
    <property type="entry name" value="dsRNA-binding domain-like"/>
    <property type="match status" value="1"/>
</dbReference>
<dbReference type="PANTHER" id="PTHR48277:SF1">
    <property type="entry name" value="MITOCHONDRIAL RIBOSOMAL PROTEIN S5"/>
    <property type="match status" value="1"/>
</dbReference>
<dbReference type="GO" id="GO:1990904">
    <property type="term" value="C:ribonucleoprotein complex"/>
    <property type="evidence" value="ECO:0007669"/>
    <property type="project" value="UniProtKB-UniRule"/>
</dbReference>
<dbReference type="InterPro" id="IPR014721">
    <property type="entry name" value="Ribsml_uS5_D2-typ_fold_subgr"/>
</dbReference>
<dbReference type="Gene3D" id="3.30.160.20">
    <property type="match status" value="1"/>
</dbReference>
<feature type="domain" description="S5 DRBM" evidence="7">
    <location>
        <begin position="174"/>
        <end position="237"/>
    </location>
</feature>
<evidence type="ECO:0000256" key="2">
    <source>
        <dbReference type="ARBA" id="ARBA00008945"/>
    </source>
</evidence>
<dbReference type="Pfam" id="PF03719">
    <property type="entry name" value="Ribosomal_S5_C"/>
    <property type="match status" value="1"/>
</dbReference>
<dbReference type="GO" id="GO:0003723">
    <property type="term" value="F:RNA binding"/>
    <property type="evidence" value="ECO:0007669"/>
    <property type="project" value="InterPro"/>
</dbReference>
<dbReference type="InterPro" id="IPR020568">
    <property type="entry name" value="Ribosomal_Su5_D2-typ_SF"/>
</dbReference>
<gene>
    <name evidence="8" type="ORF">CTEN210_18063</name>
</gene>
<evidence type="ECO:0000256" key="1">
    <source>
        <dbReference type="ARBA" id="ARBA00004229"/>
    </source>
</evidence>
<dbReference type="InterPro" id="IPR005324">
    <property type="entry name" value="Ribosomal_uS5_C"/>
</dbReference>
<keyword evidence="3 5" id="KW-0689">Ribosomal protein</keyword>
<organism evidence="8 9">
    <name type="scientific">Chaetoceros tenuissimus</name>
    <dbReference type="NCBI Taxonomy" id="426638"/>
    <lineage>
        <taxon>Eukaryota</taxon>
        <taxon>Sar</taxon>
        <taxon>Stramenopiles</taxon>
        <taxon>Ochrophyta</taxon>
        <taxon>Bacillariophyta</taxon>
        <taxon>Coscinodiscophyceae</taxon>
        <taxon>Chaetocerotophycidae</taxon>
        <taxon>Chaetocerotales</taxon>
        <taxon>Chaetocerotaceae</taxon>
        <taxon>Chaetoceros</taxon>
    </lineage>
</organism>
<reference evidence="8 9" key="1">
    <citation type="journal article" date="2021" name="Sci. Rep.">
        <title>The genome of the diatom Chaetoceros tenuissimus carries an ancient integrated fragment of an extant virus.</title>
        <authorList>
            <person name="Hongo Y."/>
            <person name="Kimura K."/>
            <person name="Takaki Y."/>
            <person name="Yoshida Y."/>
            <person name="Baba S."/>
            <person name="Kobayashi G."/>
            <person name="Nagasaki K."/>
            <person name="Hano T."/>
            <person name="Tomaru Y."/>
        </authorList>
    </citation>
    <scope>NUCLEOTIDE SEQUENCE [LARGE SCALE GENOMIC DNA]</scope>
    <source>
        <strain evidence="8 9">NIES-3715</strain>
    </source>
</reference>
<dbReference type="GO" id="GO:0003735">
    <property type="term" value="F:structural constituent of ribosome"/>
    <property type="evidence" value="ECO:0007669"/>
    <property type="project" value="UniProtKB-UniRule"/>
</dbReference>
<dbReference type="PROSITE" id="PS50881">
    <property type="entry name" value="S5_DSRBD"/>
    <property type="match status" value="1"/>
</dbReference>
<dbReference type="EMBL" id="BLLK01000074">
    <property type="protein sequence ID" value="GFH61587.1"/>
    <property type="molecule type" value="Genomic_DNA"/>
</dbReference>
<evidence type="ECO:0000313" key="9">
    <source>
        <dbReference type="Proteomes" id="UP001054902"/>
    </source>
</evidence>
<dbReference type="SUPFAM" id="SSF54211">
    <property type="entry name" value="Ribosomal protein S5 domain 2-like"/>
    <property type="match status" value="1"/>
</dbReference>
<protein>
    <submittedName>
        <fullName evidence="8">Small subunit ribosomal protein S5</fullName>
    </submittedName>
</protein>
<accession>A0AAD3DBR3</accession>
<comment type="caution">
    <text evidence="8">The sequence shown here is derived from an EMBL/GenBank/DDBJ whole genome shotgun (WGS) entry which is preliminary data.</text>
</comment>
<dbReference type="Pfam" id="PF00333">
    <property type="entry name" value="Ribosomal_S5"/>
    <property type="match status" value="1"/>
</dbReference>
<dbReference type="FunFam" id="3.30.230.10:FF:000002">
    <property type="entry name" value="30S ribosomal protein S5"/>
    <property type="match status" value="1"/>
</dbReference>
<dbReference type="GO" id="GO:0005840">
    <property type="term" value="C:ribosome"/>
    <property type="evidence" value="ECO:0007669"/>
    <property type="project" value="UniProtKB-KW"/>
</dbReference>
<dbReference type="GO" id="GO:0009507">
    <property type="term" value="C:chloroplast"/>
    <property type="evidence" value="ECO:0007669"/>
    <property type="project" value="UniProtKB-SubCell"/>
</dbReference>
<evidence type="ECO:0000256" key="5">
    <source>
        <dbReference type="PROSITE-ProRule" id="PRU00268"/>
    </source>
</evidence>
<dbReference type="Gene3D" id="3.30.230.10">
    <property type="match status" value="1"/>
</dbReference>
<evidence type="ECO:0000313" key="8">
    <source>
        <dbReference type="EMBL" id="GFH61587.1"/>
    </source>
</evidence>
<evidence type="ECO:0000256" key="3">
    <source>
        <dbReference type="ARBA" id="ARBA00022980"/>
    </source>
</evidence>